<accession>A0ABW3TZ53</accession>
<protein>
    <recommendedName>
        <fullName evidence="4">DUF4367 domain-containing protein</fullName>
    </recommendedName>
</protein>
<dbReference type="RefSeq" id="WP_381481499.1">
    <property type="nucleotide sequence ID" value="NZ_JBHTLT010000112.1"/>
</dbReference>
<keyword evidence="1" id="KW-0472">Membrane</keyword>
<evidence type="ECO:0008006" key="4">
    <source>
        <dbReference type="Google" id="ProtNLM"/>
    </source>
</evidence>
<dbReference type="Proteomes" id="UP001597231">
    <property type="component" value="Unassembled WGS sequence"/>
</dbReference>
<sequence>MNKFDERIQHILNDQTEQDAIEMKKEVWDGIEKELFEGSPIQPKKKKKLFPVIGAAAAAIALLISVETETGSAFMNNIKDLFAPEKEIIQSIEGQEEPTNVQLHEGKEAEYVIYIDESRYKMIIGENSDLITTIDPLPEKYPEVSLEIKQYPTVPPEALADDLQSSLKPEFPNLRDVETVTEPVEGYHLHGLTESTWDGNVIDLYIVSNGKGGSFALTSKYFLEAAEGHGARFYHMLESFEVIE</sequence>
<keyword evidence="1" id="KW-0812">Transmembrane</keyword>
<proteinExistence type="predicted"/>
<dbReference type="EMBL" id="JBHTLT010000112">
    <property type="protein sequence ID" value="MFD1206106.1"/>
    <property type="molecule type" value="Genomic_DNA"/>
</dbReference>
<keyword evidence="3" id="KW-1185">Reference proteome</keyword>
<organism evidence="2 3">
    <name type="scientific">Sporosarcina contaminans</name>
    <dbReference type="NCBI Taxonomy" id="633403"/>
    <lineage>
        <taxon>Bacteria</taxon>
        <taxon>Bacillati</taxon>
        <taxon>Bacillota</taxon>
        <taxon>Bacilli</taxon>
        <taxon>Bacillales</taxon>
        <taxon>Caryophanaceae</taxon>
        <taxon>Sporosarcina</taxon>
    </lineage>
</organism>
<name>A0ABW3TZ53_9BACL</name>
<evidence type="ECO:0000313" key="3">
    <source>
        <dbReference type="Proteomes" id="UP001597231"/>
    </source>
</evidence>
<evidence type="ECO:0000313" key="2">
    <source>
        <dbReference type="EMBL" id="MFD1206106.1"/>
    </source>
</evidence>
<reference evidence="3" key="1">
    <citation type="journal article" date="2019" name="Int. J. Syst. Evol. Microbiol.">
        <title>The Global Catalogue of Microorganisms (GCM) 10K type strain sequencing project: providing services to taxonomists for standard genome sequencing and annotation.</title>
        <authorList>
            <consortium name="The Broad Institute Genomics Platform"/>
            <consortium name="The Broad Institute Genome Sequencing Center for Infectious Disease"/>
            <person name="Wu L."/>
            <person name="Ma J."/>
        </authorList>
    </citation>
    <scope>NUCLEOTIDE SEQUENCE [LARGE SCALE GENOMIC DNA]</scope>
    <source>
        <strain evidence="3">CCUG 53915</strain>
    </source>
</reference>
<gene>
    <name evidence="2" type="ORF">ACFQ38_13490</name>
</gene>
<comment type="caution">
    <text evidence="2">The sequence shown here is derived from an EMBL/GenBank/DDBJ whole genome shotgun (WGS) entry which is preliminary data.</text>
</comment>
<keyword evidence="1" id="KW-1133">Transmembrane helix</keyword>
<feature type="transmembrane region" description="Helical" evidence="1">
    <location>
        <begin position="49"/>
        <end position="66"/>
    </location>
</feature>
<evidence type="ECO:0000256" key="1">
    <source>
        <dbReference type="SAM" id="Phobius"/>
    </source>
</evidence>